<reference evidence="5 6" key="1">
    <citation type="submission" date="2018-10" db="EMBL/GenBank/DDBJ databases">
        <title>A high-quality apple genome assembly.</title>
        <authorList>
            <person name="Hu J."/>
        </authorList>
    </citation>
    <scope>NUCLEOTIDE SEQUENCE [LARGE SCALE GENOMIC DNA]</scope>
    <source>
        <strain evidence="6">cv. HFTH1</strain>
        <tissue evidence="5">Young leaf</tissue>
    </source>
</reference>
<comment type="similarity">
    <text evidence="1">Belongs to the universal ribosomal protein uS10 family.</text>
</comment>
<organism evidence="5 6">
    <name type="scientific">Malus domestica</name>
    <name type="common">Apple</name>
    <name type="synonym">Pyrus malus</name>
    <dbReference type="NCBI Taxonomy" id="3750"/>
    <lineage>
        <taxon>Eukaryota</taxon>
        <taxon>Viridiplantae</taxon>
        <taxon>Streptophyta</taxon>
        <taxon>Embryophyta</taxon>
        <taxon>Tracheophyta</taxon>
        <taxon>Spermatophyta</taxon>
        <taxon>Magnoliopsida</taxon>
        <taxon>eudicotyledons</taxon>
        <taxon>Gunneridae</taxon>
        <taxon>Pentapetalae</taxon>
        <taxon>rosids</taxon>
        <taxon>fabids</taxon>
        <taxon>Rosales</taxon>
        <taxon>Rosaceae</taxon>
        <taxon>Amygdaloideae</taxon>
        <taxon>Maleae</taxon>
        <taxon>Malus</taxon>
    </lineage>
</organism>
<gene>
    <name evidence="5" type="ORF">DVH24_013634</name>
</gene>
<dbReference type="InterPro" id="IPR027486">
    <property type="entry name" value="Ribosomal_uS10_dom"/>
</dbReference>
<dbReference type="GO" id="GO:0003735">
    <property type="term" value="F:structural constituent of ribosome"/>
    <property type="evidence" value="ECO:0007669"/>
    <property type="project" value="InterPro"/>
</dbReference>
<proteinExistence type="inferred from homology"/>
<dbReference type="GO" id="GO:0005840">
    <property type="term" value="C:ribosome"/>
    <property type="evidence" value="ECO:0007669"/>
    <property type="project" value="UniProtKB-KW"/>
</dbReference>
<keyword evidence="2" id="KW-0689">Ribosomal protein</keyword>
<dbReference type="SUPFAM" id="SSF54999">
    <property type="entry name" value="Ribosomal protein S10"/>
    <property type="match status" value="2"/>
</dbReference>
<feature type="domain" description="Small ribosomal subunit protein uS10" evidence="4">
    <location>
        <begin position="206"/>
        <end position="254"/>
    </location>
</feature>
<dbReference type="Pfam" id="PF00338">
    <property type="entry name" value="Ribosomal_S10"/>
    <property type="match status" value="2"/>
</dbReference>
<evidence type="ECO:0000256" key="2">
    <source>
        <dbReference type="ARBA" id="ARBA00022980"/>
    </source>
</evidence>
<dbReference type="GO" id="GO:0006412">
    <property type="term" value="P:translation"/>
    <property type="evidence" value="ECO:0007669"/>
    <property type="project" value="InterPro"/>
</dbReference>
<dbReference type="Proteomes" id="UP000290289">
    <property type="component" value="Chromosome 7"/>
</dbReference>
<accession>A0A498JBF1</accession>
<sequence>MFLFNLRLIRAIYLLNGIACSVSLRARLGQKESPTKVMAAKICIAIIVSSSINRKRWGLPPYTWKIVLPESRILYNVLRTPHVEKRSRQQFEMSIKKQFLVIKTKTHELQEVVLLEPNMNPNFLAEHGWIKQNSSGCSERLLDGSDLDSMEMGDEKNISTSNDGLGTRPEGSQTKVMAAKICIAIRSFGRPLTENVNWGAPPYTWKIENSSELPKSRVLCSLFRSPHVDKKSRKQFEMSINKQFLVLKTKTQELQKTVG</sequence>
<dbReference type="Gene3D" id="3.30.70.600">
    <property type="entry name" value="Ribosomal protein S10 domain"/>
    <property type="match status" value="2"/>
</dbReference>
<dbReference type="EMBL" id="RDQH01000333">
    <property type="protein sequence ID" value="RXH93058.1"/>
    <property type="molecule type" value="Genomic_DNA"/>
</dbReference>
<keyword evidence="6" id="KW-1185">Reference proteome</keyword>
<evidence type="ECO:0000259" key="4">
    <source>
        <dbReference type="Pfam" id="PF00338"/>
    </source>
</evidence>
<dbReference type="GO" id="GO:1990904">
    <property type="term" value="C:ribonucleoprotein complex"/>
    <property type="evidence" value="ECO:0007669"/>
    <property type="project" value="UniProtKB-KW"/>
</dbReference>
<dbReference type="InterPro" id="IPR001848">
    <property type="entry name" value="Ribosomal_uS10"/>
</dbReference>
<dbReference type="InterPro" id="IPR036838">
    <property type="entry name" value="Ribosomal_uS10_dom_sf"/>
</dbReference>
<evidence type="ECO:0000256" key="1">
    <source>
        <dbReference type="ARBA" id="ARBA00007102"/>
    </source>
</evidence>
<dbReference type="STRING" id="3750.A0A498JBF1"/>
<name>A0A498JBF1_MALDO</name>
<feature type="domain" description="Small ribosomal subunit protein uS10" evidence="4">
    <location>
        <begin position="64"/>
        <end position="110"/>
    </location>
</feature>
<dbReference type="PANTHER" id="PTHR11700">
    <property type="entry name" value="30S RIBOSOMAL PROTEIN S10 FAMILY MEMBER"/>
    <property type="match status" value="1"/>
</dbReference>
<evidence type="ECO:0000313" key="5">
    <source>
        <dbReference type="EMBL" id="RXH93058.1"/>
    </source>
</evidence>
<comment type="caution">
    <text evidence="5">The sequence shown here is derived from an EMBL/GenBank/DDBJ whole genome shotgun (WGS) entry which is preliminary data.</text>
</comment>
<evidence type="ECO:0000256" key="3">
    <source>
        <dbReference type="ARBA" id="ARBA00023274"/>
    </source>
</evidence>
<dbReference type="AlphaFoldDB" id="A0A498JBF1"/>
<protein>
    <recommendedName>
        <fullName evidence="4">Small ribosomal subunit protein uS10 domain-containing protein</fullName>
    </recommendedName>
</protein>
<keyword evidence="3" id="KW-0687">Ribonucleoprotein</keyword>
<evidence type="ECO:0000313" key="6">
    <source>
        <dbReference type="Proteomes" id="UP000290289"/>
    </source>
</evidence>